<feature type="region of interest" description="Disordered" evidence="2">
    <location>
        <begin position="392"/>
        <end position="420"/>
    </location>
</feature>
<dbReference type="Proteomes" id="UP000599688">
    <property type="component" value="Unassembled WGS sequence"/>
</dbReference>
<name>A0A916ZKF4_9FLAO</name>
<sequence>MQFGLHGQNAILGDGFTDGWNNPTNRICFTDGAGGSRIGVFQPNNLNGDKFFRLVTCWDNNEDQWGPDVDGVIMIIGQEFTAYAKRDFNAFQIENADVNYNYVFKTRAGGNPPSPLALIFFEVQGDIRTVSSVSQSQANGDIFFGEDVSITASLNATLNAGQAVYLRYSTDNFNSSTVVNMTGSGTSYTATIPSTINIAGAEIDYYVFTSGTDASNNPLSISGSNSDFYTINSDNNTGSNYSYTVRSEYITKSSATNWGTASSWRAGVVPPNDADVIVAHDLNLTDDREASNVEIESGASLNFSDAETLNIRNNGSLINNGTFNANNGTLNFLGNGSIFGTLSLNDVVLNTGGVSFGTTCTINGSLTLNSGSFVNTNSPIYTANSTLIYNSGSSPTTPYQRRSEWSNVDPEDPQGQGTPSNVILQNNTAVNLGFERKEFDAIMKANLTINAGSFLLMDFGSDDMTGSLVVGGNVLNNGQISLSNLSGGDLKVFGDFTNNGVFQDNGRALFFEGSENQQFNTATEFEIPFLIIAKTAGEVTLNQDIIISGNGDGLQMSDEAILNLNGNVLQIGNSTNTSVVFNNNSALKASVDSRIVFNSTNASAGTLKFLQSPVNANALAEFEMDGSGGITITDTLNIHNKFILKNGTFSSNGNLTFKSSALKTAIIPEVLGGSITGNIRTERYFSDVNRSFRYVSSPVNSTDNIRANWQEGVNNLGTNYPTDNENPNSGYGTHITGSTSGANGFDATLTGNPSMFTWNNITQEWSAIPNTNATNLEAGKAYALMVRGDRSTNLNSNEAQGGATILRNFGGPEIGTFTIQSSTMPTAAEEFALIGNPYQAQVDVKTINTTGLNTNFMYIWDPNIGATGGYTTIDLTENPVLTTPASNANERLQPGQAFFMETSAATSSITFEESHKTEDITNVETFSISNTSEIYIRLAEENSPSIIDATRIVFGQNYTDEVSFEDAKKLWNNAEYIAIKKPNNWLAIEKKPLVENDTIQLFTGNYQLEDYQLTINLSNLETQQIHLKDAYLNEMYEVENDEVYTHNFSVDASIPESISTERFQLILEEIPLSSIAEIQKQIKIYPNPVVNEEVWVQHHFQNGEHIHVTIYDVLGRALMPKQKEVNSNSFKIDLSSFSTGIFILQISSEKTVFNYQLIKE</sequence>
<evidence type="ECO:0000313" key="5">
    <source>
        <dbReference type="Proteomes" id="UP000599688"/>
    </source>
</evidence>
<dbReference type="Pfam" id="PF18962">
    <property type="entry name" value="Por_Secre_tail"/>
    <property type="match status" value="1"/>
</dbReference>
<dbReference type="AlphaFoldDB" id="A0A916ZKF4"/>
<feature type="domain" description="Secretion system C-terminal sorting" evidence="3">
    <location>
        <begin position="1084"/>
        <end position="1152"/>
    </location>
</feature>
<keyword evidence="1" id="KW-0732">Signal</keyword>
<gene>
    <name evidence="4" type="ORF">GCM10010831_00070</name>
</gene>
<dbReference type="NCBIfam" id="TIGR04183">
    <property type="entry name" value="Por_Secre_tail"/>
    <property type="match status" value="1"/>
</dbReference>
<dbReference type="EMBL" id="BMGL01000001">
    <property type="protein sequence ID" value="GGE02242.1"/>
    <property type="molecule type" value="Genomic_DNA"/>
</dbReference>
<accession>A0A916ZKF4</accession>
<evidence type="ECO:0000256" key="1">
    <source>
        <dbReference type="ARBA" id="ARBA00022729"/>
    </source>
</evidence>
<protein>
    <recommendedName>
        <fullName evidence="3">Secretion system C-terminal sorting domain-containing protein</fullName>
    </recommendedName>
</protein>
<dbReference type="InterPro" id="IPR026444">
    <property type="entry name" value="Secre_tail"/>
</dbReference>
<organism evidence="4 5">
    <name type="scientific">Psychroflexus salis</name>
    <dbReference type="NCBI Taxonomy" id="1526574"/>
    <lineage>
        <taxon>Bacteria</taxon>
        <taxon>Pseudomonadati</taxon>
        <taxon>Bacteroidota</taxon>
        <taxon>Flavobacteriia</taxon>
        <taxon>Flavobacteriales</taxon>
        <taxon>Flavobacteriaceae</taxon>
        <taxon>Psychroflexus</taxon>
    </lineage>
</organism>
<proteinExistence type="predicted"/>
<evidence type="ECO:0000256" key="2">
    <source>
        <dbReference type="SAM" id="MobiDB-lite"/>
    </source>
</evidence>
<evidence type="ECO:0000313" key="4">
    <source>
        <dbReference type="EMBL" id="GGE02242.1"/>
    </source>
</evidence>
<evidence type="ECO:0000259" key="3">
    <source>
        <dbReference type="Pfam" id="PF18962"/>
    </source>
</evidence>
<comment type="caution">
    <text evidence="4">The sequence shown here is derived from an EMBL/GenBank/DDBJ whole genome shotgun (WGS) entry which is preliminary data.</text>
</comment>
<reference evidence="4 5" key="1">
    <citation type="journal article" date="2014" name="Int. J. Syst. Evol. Microbiol.">
        <title>Complete genome sequence of Corynebacterium casei LMG S-19264T (=DSM 44701T), isolated from a smear-ripened cheese.</title>
        <authorList>
            <consortium name="US DOE Joint Genome Institute (JGI-PGF)"/>
            <person name="Walter F."/>
            <person name="Albersmeier A."/>
            <person name="Kalinowski J."/>
            <person name="Ruckert C."/>
        </authorList>
    </citation>
    <scope>NUCLEOTIDE SEQUENCE [LARGE SCALE GENOMIC DNA]</scope>
    <source>
        <strain evidence="4 5">CGMCC 1.12925</strain>
    </source>
</reference>
<keyword evidence="5" id="KW-1185">Reference proteome</keyword>